<dbReference type="AlphaFoldDB" id="A0A818SSH5"/>
<comment type="caution">
    <text evidence="1">The sequence shown here is derived from an EMBL/GenBank/DDBJ whole genome shotgun (WGS) entry which is preliminary data.</text>
</comment>
<reference evidence="1" key="1">
    <citation type="submission" date="2021-02" db="EMBL/GenBank/DDBJ databases">
        <authorList>
            <person name="Nowell W R."/>
        </authorList>
    </citation>
    <scope>NUCLEOTIDE SEQUENCE</scope>
</reference>
<dbReference type="Proteomes" id="UP000663836">
    <property type="component" value="Unassembled WGS sequence"/>
</dbReference>
<organism evidence="1 2">
    <name type="scientific">Rotaria sordida</name>
    <dbReference type="NCBI Taxonomy" id="392033"/>
    <lineage>
        <taxon>Eukaryota</taxon>
        <taxon>Metazoa</taxon>
        <taxon>Spiralia</taxon>
        <taxon>Gnathifera</taxon>
        <taxon>Rotifera</taxon>
        <taxon>Eurotatoria</taxon>
        <taxon>Bdelloidea</taxon>
        <taxon>Philodinida</taxon>
        <taxon>Philodinidae</taxon>
        <taxon>Rotaria</taxon>
    </lineage>
</organism>
<name>A0A818SSH5_9BILA</name>
<dbReference type="EMBL" id="CAJOBD010000456">
    <property type="protein sequence ID" value="CAF3671879.1"/>
    <property type="molecule type" value="Genomic_DNA"/>
</dbReference>
<feature type="non-terminal residue" evidence="1">
    <location>
        <position position="1"/>
    </location>
</feature>
<protein>
    <submittedName>
        <fullName evidence="1">Uncharacterized protein</fullName>
    </submittedName>
</protein>
<proteinExistence type="predicted"/>
<accession>A0A818SSH5</accession>
<gene>
    <name evidence="1" type="ORF">JBS370_LOCUS7593</name>
</gene>
<sequence length="395" mass="45415">IFTAFPSFNKRISSILQSILLCVVVSKIHRSDQIDFLSSHLTFHAHLISSIKICDTIRDDISMINLLFNRHNFINLQFYMIITVHQSTKLDNFIKQIKICDKLVSFNISNPDDETMNESDKYELVRTMFMHKLSSLCSILPQYTYDYPNISNNISLSSKCYSIVFIQDNLLFIQITEFVRIIFNIILLLNFHQISDDDAQEDIIYLSNFVHLPTIVQIEFGSSFNTYRWKHAQLILQACPNVIDLTMFTVLLISPKFIDNPSLISVFKQIKLIEIILEDVYFPSSFAPKPVARFPSLIHIELQDATSLQQSTTTAKIINLIANDPGSILPASRLRGINLGLYFSSLPLLSLEIFGGYWLMGHYLKPIDIFTALIFFDLIRAPITNYLSIAIERFC</sequence>
<evidence type="ECO:0000313" key="1">
    <source>
        <dbReference type="EMBL" id="CAF3671879.1"/>
    </source>
</evidence>
<evidence type="ECO:0000313" key="2">
    <source>
        <dbReference type="Proteomes" id="UP000663836"/>
    </source>
</evidence>